<keyword evidence="2" id="KW-0732">Signal</keyword>
<comment type="caution">
    <text evidence="3">The sequence shown here is derived from an EMBL/GenBank/DDBJ whole genome shotgun (WGS) entry which is preliminary data.</text>
</comment>
<feature type="signal peptide" evidence="2">
    <location>
        <begin position="1"/>
        <end position="21"/>
    </location>
</feature>
<evidence type="ECO:0000313" key="4">
    <source>
        <dbReference type="Proteomes" id="UP000518887"/>
    </source>
</evidence>
<organism evidence="3 4">
    <name type="scientific">Treponema ruminis</name>
    <dbReference type="NCBI Taxonomy" id="744515"/>
    <lineage>
        <taxon>Bacteria</taxon>
        <taxon>Pseudomonadati</taxon>
        <taxon>Spirochaetota</taxon>
        <taxon>Spirochaetia</taxon>
        <taxon>Spirochaetales</taxon>
        <taxon>Treponemataceae</taxon>
        <taxon>Treponema</taxon>
    </lineage>
</organism>
<keyword evidence="4" id="KW-1185">Reference proteome</keyword>
<evidence type="ECO:0000256" key="2">
    <source>
        <dbReference type="SAM" id="SignalP"/>
    </source>
</evidence>
<sequence>MKKSMVLAGALLAFAAFFASAKDYEVKSFSGKVTYSESENGKAIPVKAGMTVSDETIVSLGTNSKLVLTADGKDITLRTPKKGTVAEQINAKLGMSGSVSKKGKGTATAASRASDVMAEGELDD</sequence>
<feature type="region of interest" description="Disordered" evidence="1">
    <location>
        <begin position="98"/>
        <end position="124"/>
    </location>
</feature>
<protein>
    <submittedName>
        <fullName evidence="3">Uncharacterized protein</fullName>
    </submittedName>
</protein>
<dbReference type="Proteomes" id="UP000518887">
    <property type="component" value="Unassembled WGS sequence"/>
</dbReference>
<proteinExistence type="predicted"/>
<dbReference type="RefSeq" id="WP_184659076.1">
    <property type="nucleotide sequence ID" value="NZ_CP031518.1"/>
</dbReference>
<feature type="chain" id="PRO_5031298754" evidence="2">
    <location>
        <begin position="22"/>
        <end position="124"/>
    </location>
</feature>
<evidence type="ECO:0000313" key="3">
    <source>
        <dbReference type="EMBL" id="MBB5226115.1"/>
    </source>
</evidence>
<accession>A0A7W8LM85</accession>
<dbReference type="EMBL" id="JACHFQ010000004">
    <property type="protein sequence ID" value="MBB5226115.1"/>
    <property type="molecule type" value="Genomic_DNA"/>
</dbReference>
<evidence type="ECO:0000256" key="1">
    <source>
        <dbReference type="SAM" id="MobiDB-lite"/>
    </source>
</evidence>
<name>A0A7W8LM85_9SPIR</name>
<dbReference type="AlphaFoldDB" id="A0A7W8LM85"/>
<reference evidence="3 4" key="1">
    <citation type="submission" date="2020-08" db="EMBL/GenBank/DDBJ databases">
        <title>Genomic Encyclopedia of Type Strains, Phase IV (KMG-IV): sequencing the most valuable type-strain genomes for metagenomic binning, comparative biology and taxonomic classification.</title>
        <authorList>
            <person name="Goeker M."/>
        </authorList>
    </citation>
    <scope>NUCLEOTIDE SEQUENCE [LARGE SCALE GENOMIC DNA]</scope>
    <source>
        <strain evidence="3 4">DSM 103462</strain>
    </source>
</reference>
<gene>
    <name evidence="3" type="ORF">HNP76_001483</name>
</gene>